<dbReference type="EMBL" id="CP018836">
    <property type="protein sequence ID" value="ASA58003.1"/>
    <property type="molecule type" value="Genomic_DNA"/>
</dbReference>
<proteinExistence type="predicted"/>
<dbReference type="AlphaFoldDB" id="A0A1Z2SLC3"/>
<gene>
    <name evidence="1" type="ORF">BSQ33_20070</name>
</gene>
<organism evidence="1 2">
    <name type="scientific">Vibrio gazogenes</name>
    <dbReference type="NCBI Taxonomy" id="687"/>
    <lineage>
        <taxon>Bacteria</taxon>
        <taxon>Pseudomonadati</taxon>
        <taxon>Pseudomonadota</taxon>
        <taxon>Gammaproteobacteria</taxon>
        <taxon>Vibrionales</taxon>
        <taxon>Vibrionaceae</taxon>
        <taxon>Vibrio</taxon>
    </lineage>
</organism>
<name>A0A1Z2SLC3_VIBGA</name>
<evidence type="ECO:0000313" key="1">
    <source>
        <dbReference type="EMBL" id="ASA58003.1"/>
    </source>
</evidence>
<reference evidence="1 2" key="1">
    <citation type="submission" date="2016-12" db="EMBL/GenBank/DDBJ databases">
        <authorList>
            <person name="Song W.-J."/>
            <person name="Kurnit D.M."/>
        </authorList>
    </citation>
    <scope>NUCLEOTIDE SEQUENCE [LARGE SCALE GENOMIC DNA]</scope>
    <source>
        <strain evidence="1 2">ATCC 43942</strain>
    </source>
</reference>
<sequence length="127" mass="14545">MIQVELPLDDNIELLLEAIGYERQEQLNMELAEFLQYRDKGYFTRTKYRLSASADMNAHIEVAISNNDNLVLVLQPRAESVKPALERIIRAFNAARDCNGTVEPKQFSQGISEEADRGVREYLNKNV</sequence>
<dbReference type="RefSeq" id="WP_088135089.1">
    <property type="nucleotide sequence ID" value="NZ_CP018836.1"/>
</dbReference>
<dbReference type="KEGG" id="vga:BSQ33_20070"/>
<dbReference type="Proteomes" id="UP000196708">
    <property type="component" value="Chromosome 2"/>
</dbReference>
<accession>A0A1Z2SLC3</accession>
<protein>
    <submittedName>
        <fullName evidence="1">Uncharacterized protein</fullName>
    </submittedName>
</protein>
<evidence type="ECO:0000313" key="2">
    <source>
        <dbReference type="Proteomes" id="UP000196708"/>
    </source>
</evidence>